<evidence type="ECO:0000313" key="3">
    <source>
        <dbReference type="Proteomes" id="UP001515480"/>
    </source>
</evidence>
<keyword evidence="3" id="KW-1185">Reference proteome</keyword>
<dbReference type="Pfam" id="PF14945">
    <property type="entry name" value="LLC1"/>
    <property type="match status" value="1"/>
</dbReference>
<proteinExistence type="predicted"/>
<gene>
    <name evidence="1" type="ORF">AB1Y20_008893</name>
    <name evidence="2" type="ORF">AB1Y20_008959</name>
</gene>
<comment type="caution">
    <text evidence="2">The sequence shown here is derived from an EMBL/GenBank/DDBJ whole genome shotgun (WGS) entry which is preliminary data.</text>
</comment>
<dbReference type="EMBL" id="JBGBPQ010000002">
    <property type="protein sequence ID" value="KAL1527503.1"/>
    <property type="molecule type" value="Genomic_DNA"/>
</dbReference>
<dbReference type="AlphaFoldDB" id="A0AB34K2G9"/>
<name>A0AB34K2G9_PRYPA</name>
<dbReference type="PANTHER" id="PTHR31909">
    <property type="entry name" value="CHROMOSOME 20 ORF85 FAMILY MEMBER"/>
    <property type="match status" value="1"/>
</dbReference>
<dbReference type="EMBL" id="JBGBPQ010000002">
    <property type="protein sequence ID" value="KAL1527572.1"/>
    <property type="molecule type" value="Genomic_DNA"/>
</dbReference>
<evidence type="ECO:0000313" key="2">
    <source>
        <dbReference type="EMBL" id="KAL1527572.1"/>
    </source>
</evidence>
<dbReference type="InterPro" id="IPR020339">
    <property type="entry name" value="C20orf85-like"/>
</dbReference>
<dbReference type="Proteomes" id="UP001515480">
    <property type="component" value="Unassembled WGS sequence"/>
</dbReference>
<accession>A0AB34K2G9</accession>
<organism evidence="2 3">
    <name type="scientific">Prymnesium parvum</name>
    <name type="common">Toxic golden alga</name>
    <dbReference type="NCBI Taxonomy" id="97485"/>
    <lineage>
        <taxon>Eukaryota</taxon>
        <taxon>Haptista</taxon>
        <taxon>Haptophyta</taxon>
        <taxon>Prymnesiophyceae</taxon>
        <taxon>Prymnesiales</taxon>
        <taxon>Prymnesiaceae</taxon>
        <taxon>Prymnesium</taxon>
    </lineage>
</organism>
<evidence type="ECO:0000313" key="1">
    <source>
        <dbReference type="EMBL" id="KAL1527503.1"/>
    </source>
</evidence>
<sequence length="257" mass="28246">MRWKERKEVMVEALSSPGLASVAVLRISRGSCANLSRLLCESLEACANLSWLLCEALLATPLHMGGNEVNYVHDAEIWRQQMKNEVEVAATWHDNWGFLTGREPPPPRGFSHNVAKYAYGQGKWSVKSVRVADESEEGVAAAVSEQNARKMMSSLSCDTKPVAPVKPCEAKGIKMVLNDVDGVESREAALLMRSHKLQSLGDACLTDGLNPGEKYRAPVLDSHEYGWRVPTSKNGMPNLELFGVAEHGKKGVVKKFN</sequence>
<protein>
    <submittedName>
        <fullName evidence="2">Uncharacterized protein</fullName>
    </submittedName>
</protein>
<dbReference type="PANTHER" id="PTHR31909:SF3">
    <property type="entry name" value="SIMILAR TO PROTEIN C20ORF85 HOMOLOG"/>
    <property type="match status" value="1"/>
</dbReference>
<reference evidence="2 3" key="1">
    <citation type="journal article" date="2024" name="Science">
        <title>Giant polyketide synthase enzymes in the biosynthesis of giant marine polyether toxins.</title>
        <authorList>
            <person name="Fallon T.R."/>
            <person name="Shende V.V."/>
            <person name="Wierzbicki I.H."/>
            <person name="Pendleton A.L."/>
            <person name="Watervoot N.F."/>
            <person name="Auber R.P."/>
            <person name="Gonzalez D.J."/>
            <person name="Wisecaver J.H."/>
            <person name="Moore B.S."/>
        </authorList>
    </citation>
    <scope>NUCLEOTIDE SEQUENCE [LARGE SCALE GENOMIC DNA]</scope>
    <source>
        <strain evidence="2 3">12B1</strain>
    </source>
</reference>